<evidence type="ECO:0000313" key="4">
    <source>
        <dbReference type="Proteomes" id="UP001519460"/>
    </source>
</evidence>
<organism evidence="3 4">
    <name type="scientific">Batillaria attramentaria</name>
    <dbReference type="NCBI Taxonomy" id="370345"/>
    <lineage>
        <taxon>Eukaryota</taxon>
        <taxon>Metazoa</taxon>
        <taxon>Spiralia</taxon>
        <taxon>Lophotrochozoa</taxon>
        <taxon>Mollusca</taxon>
        <taxon>Gastropoda</taxon>
        <taxon>Caenogastropoda</taxon>
        <taxon>Sorbeoconcha</taxon>
        <taxon>Cerithioidea</taxon>
        <taxon>Batillariidae</taxon>
        <taxon>Batillaria</taxon>
    </lineage>
</organism>
<feature type="compositionally biased region" description="Basic and acidic residues" evidence="2">
    <location>
        <begin position="1"/>
        <end position="13"/>
    </location>
</feature>
<dbReference type="PANTHER" id="PTHR16022">
    <property type="entry name" value="WD REPEAT DOMAIN 60"/>
    <property type="match status" value="1"/>
</dbReference>
<dbReference type="InterPro" id="IPR042505">
    <property type="entry name" value="DYNC2I1"/>
</dbReference>
<dbReference type="PROSITE" id="PS50082">
    <property type="entry name" value="WD_REPEATS_2"/>
    <property type="match status" value="1"/>
</dbReference>
<dbReference type="InterPro" id="IPR036322">
    <property type="entry name" value="WD40_repeat_dom_sf"/>
</dbReference>
<keyword evidence="4" id="KW-1185">Reference proteome</keyword>
<sequence length="738" mass="80768">MEEVLRALDEENARLTSQSHRSNWSDSTELSDERFRESQEDSLEPGEEPVKRERPERSEKPSRGRTFINFVSAKQRVMNQSVASKARRRANDLEKLIQLDAVYYDLFDLPPVREYELYIRSFGRSDTKQAYVQTNEDSVDRDVQTEEVEDLDKWTQHPAEDLVGHGCPSLSVSSLALLSVPVCPVACSLVEARASVPACPVACSLVEARASVPVCPVTYCLLEARASVPVCPVTYCLLEARASVPVCPVTYCLLEARASVPVCPVTYCLLEARASVPVCPVTYCLLEARVSVPVCPVTYCLLEARASVSVCPVTYCLLEARASVPAVSVLIEEERVAEDQESDVGERTSSLQISDGFSSLASPAYLAGRCVEKACFCPMEPNFLLTLFSKPEQPSPENVMDSFGVICVWNVKEPATPQKVLTCLSQPTCACFSPSRAALVIAGMYDGSVMLWDLREASSLHRSVTIQGQEVVTRFPTYNTDSGSGLSFQLASVEENAVVNLWVVTEISAPDTAGSEVDLGLAPGGRVKLLRSSAIVLDNPNKNLASGSPRALDIKLNPSDLNHFFVGTDLGQVIHGVRFGSRVYPRVFQTEIESPKKVTCINFSPFGEPYFLAGCEDGSVHLYHTSLEHPLTSWTAFCEGQPIISVEWSHSRPAVFFVLAANSSLYMFDLVETGAVPVQSDQITAGSDPALVGGSKNQPAHMVLSLDNGTTELHTVRAGLRQPQPLETDFLAHYLERY</sequence>
<proteinExistence type="predicted"/>
<dbReference type="InterPro" id="IPR015943">
    <property type="entry name" value="WD40/YVTN_repeat-like_dom_sf"/>
</dbReference>
<feature type="repeat" description="WD" evidence="1">
    <location>
        <begin position="432"/>
        <end position="462"/>
    </location>
</feature>
<reference evidence="3 4" key="1">
    <citation type="journal article" date="2023" name="Sci. Data">
        <title>Genome assembly of the Korean intertidal mud-creeper Batillaria attramentaria.</title>
        <authorList>
            <person name="Patra A.K."/>
            <person name="Ho P.T."/>
            <person name="Jun S."/>
            <person name="Lee S.J."/>
            <person name="Kim Y."/>
            <person name="Won Y.J."/>
        </authorList>
    </citation>
    <scope>NUCLEOTIDE SEQUENCE [LARGE SCALE GENOMIC DNA]</scope>
    <source>
        <strain evidence="3">Wonlab-2016</strain>
    </source>
</reference>
<keyword evidence="1" id="KW-0853">WD repeat</keyword>
<feature type="region of interest" description="Disordered" evidence="2">
    <location>
        <begin position="1"/>
        <end position="65"/>
    </location>
</feature>
<name>A0ABD0J9Y9_9CAEN</name>
<evidence type="ECO:0000256" key="1">
    <source>
        <dbReference type="PROSITE-ProRule" id="PRU00221"/>
    </source>
</evidence>
<accession>A0ABD0J9Y9</accession>
<feature type="compositionally biased region" description="Polar residues" evidence="2">
    <location>
        <begin position="14"/>
        <end position="28"/>
    </location>
</feature>
<dbReference type="EMBL" id="JACVVK020000544">
    <property type="protein sequence ID" value="KAK7466806.1"/>
    <property type="molecule type" value="Genomic_DNA"/>
</dbReference>
<comment type="caution">
    <text evidence="3">The sequence shown here is derived from an EMBL/GenBank/DDBJ whole genome shotgun (WGS) entry which is preliminary data.</text>
</comment>
<dbReference type="SMART" id="SM00320">
    <property type="entry name" value="WD40"/>
    <property type="match status" value="3"/>
</dbReference>
<dbReference type="Proteomes" id="UP001519460">
    <property type="component" value="Unassembled WGS sequence"/>
</dbReference>
<protein>
    <recommendedName>
        <fullName evidence="5">WD repeat-containing protein 60</fullName>
    </recommendedName>
</protein>
<dbReference type="Gene3D" id="2.130.10.10">
    <property type="entry name" value="YVTN repeat-like/Quinoprotein amine dehydrogenase"/>
    <property type="match status" value="2"/>
</dbReference>
<evidence type="ECO:0008006" key="5">
    <source>
        <dbReference type="Google" id="ProtNLM"/>
    </source>
</evidence>
<dbReference type="Pfam" id="PF00400">
    <property type="entry name" value="WD40"/>
    <property type="match status" value="2"/>
</dbReference>
<gene>
    <name evidence="3" type="ORF">BaRGS_00037073</name>
</gene>
<feature type="compositionally biased region" description="Basic and acidic residues" evidence="2">
    <location>
        <begin position="48"/>
        <end position="62"/>
    </location>
</feature>
<evidence type="ECO:0000313" key="3">
    <source>
        <dbReference type="EMBL" id="KAK7466806.1"/>
    </source>
</evidence>
<dbReference type="PANTHER" id="PTHR16022:SF0">
    <property type="entry name" value="CYTOPLASMIC DYNEIN 2 INTERMEDIATE CHAIN 1"/>
    <property type="match status" value="1"/>
</dbReference>
<evidence type="ECO:0000256" key="2">
    <source>
        <dbReference type="SAM" id="MobiDB-lite"/>
    </source>
</evidence>
<dbReference type="InterPro" id="IPR001680">
    <property type="entry name" value="WD40_rpt"/>
</dbReference>
<dbReference type="SUPFAM" id="SSF50978">
    <property type="entry name" value="WD40 repeat-like"/>
    <property type="match status" value="1"/>
</dbReference>
<dbReference type="AlphaFoldDB" id="A0ABD0J9Y9"/>